<evidence type="ECO:0000313" key="3">
    <source>
        <dbReference type="Proteomes" id="UP000243558"/>
    </source>
</evidence>
<reference evidence="2 3" key="1">
    <citation type="submission" date="2014-11" db="EMBL/GenBank/DDBJ databases">
        <title>Pan-genome of Gallibacterium spp.</title>
        <authorList>
            <person name="Kudirkiene E."/>
            <person name="Bojesen A.M."/>
        </authorList>
    </citation>
    <scope>NUCLEOTIDE SEQUENCE [LARGE SCALE GENOMIC DNA]</scope>
    <source>
        <strain evidence="2 3">F151</strain>
    </source>
</reference>
<keyword evidence="1" id="KW-1133">Transmembrane helix</keyword>
<gene>
    <name evidence="2" type="ORF">QV01_04920</name>
</gene>
<keyword evidence="1" id="KW-0812">Transmembrane</keyword>
<feature type="transmembrane region" description="Helical" evidence="1">
    <location>
        <begin position="15"/>
        <end position="35"/>
    </location>
</feature>
<feature type="transmembrane region" description="Helical" evidence="1">
    <location>
        <begin position="85"/>
        <end position="115"/>
    </location>
</feature>
<comment type="caution">
    <text evidence="2">The sequence shown here is derived from an EMBL/GenBank/DDBJ whole genome shotgun (WGS) entry which is preliminary data.</text>
</comment>
<dbReference type="Proteomes" id="UP000243558">
    <property type="component" value="Unassembled WGS sequence"/>
</dbReference>
<dbReference type="EMBL" id="JTJM01000019">
    <property type="protein sequence ID" value="OBW92421.1"/>
    <property type="molecule type" value="Genomic_DNA"/>
</dbReference>
<accession>A0A1A7NSD8</accession>
<dbReference type="OrthoDB" id="8779206at2"/>
<feature type="transmembrane region" description="Helical" evidence="1">
    <location>
        <begin position="47"/>
        <end position="65"/>
    </location>
</feature>
<proteinExistence type="predicted"/>
<keyword evidence="1" id="KW-0472">Membrane</keyword>
<evidence type="ECO:0000256" key="1">
    <source>
        <dbReference type="SAM" id="Phobius"/>
    </source>
</evidence>
<organism evidence="2 3">
    <name type="scientific">Gallibacterium genomosp. 3</name>
    <dbReference type="NCBI Taxonomy" id="505345"/>
    <lineage>
        <taxon>Bacteria</taxon>
        <taxon>Pseudomonadati</taxon>
        <taxon>Pseudomonadota</taxon>
        <taxon>Gammaproteobacteria</taxon>
        <taxon>Pasteurellales</taxon>
        <taxon>Pasteurellaceae</taxon>
        <taxon>Gallibacterium</taxon>
    </lineage>
</organism>
<dbReference type="PATRIC" id="fig|505345.7.peg.976"/>
<sequence length="130" mass="15069">MSFISKTFGGLNKSYYLRHLFFGFILYALMCGLLLQASKGVIDSKLITAVLMLTVLLLLYPYSRFVYESIVDFILGDHIFFVNPILLFMVKFMTMALCFGFSWIIAPIGLIYLYFYHSKQEKLIREDTGE</sequence>
<dbReference type="AlphaFoldDB" id="A0A1A7NSD8"/>
<protein>
    <submittedName>
        <fullName evidence="2">Membrane protein</fullName>
    </submittedName>
</protein>
<keyword evidence="3" id="KW-1185">Reference proteome</keyword>
<name>A0A1A7NSD8_9PAST</name>
<evidence type="ECO:0000313" key="2">
    <source>
        <dbReference type="EMBL" id="OBW92421.1"/>
    </source>
</evidence>